<dbReference type="EMBL" id="CP103300">
    <property type="protein sequence ID" value="UYM18502.1"/>
    <property type="molecule type" value="Genomic_DNA"/>
</dbReference>
<sequence>MAKPDSQDLYETDYYAWVNRQLELLRTGQWEAADIQNLVDEIEDMAKKIKRELESRLKVLLMHLLKWQYQPDRRGSSWEMSIKTQRHDIPELLAENPSLKSKLEESITKAYRRAAYEAHIETGYPEEDFPPNCLWTFEQFMDASFWPDRFKD</sequence>
<dbReference type="PANTHER" id="PTHR34235">
    <property type="entry name" value="SLR1203 PROTEIN-RELATED"/>
    <property type="match status" value="1"/>
</dbReference>
<evidence type="ECO:0000313" key="1">
    <source>
        <dbReference type="EMBL" id="UYM18502.1"/>
    </source>
</evidence>
<evidence type="ECO:0000313" key="2">
    <source>
        <dbReference type="Proteomes" id="UP001163255"/>
    </source>
</evidence>
<keyword evidence="2" id="KW-1185">Reference proteome</keyword>
<reference evidence="1" key="1">
    <citation type="submission" date="2022-10" db="EMBL/GenBank/DDBJ databases">
        <title>Completed Genome Sequence of two octocoral isolated bacterium, Endozoicomonas euniceicola EF212T and Endozoicomonas gorgoniicola PS125T.</title>
        <authorList>
            <person name="Chiou Y.-J."/>
            <person name="Chen Y.-H."/>
        </authorList>
    </citation>
    <scope>NUCLEOTIDE SEQUENCE</scope>
    <source>
        <strain evidence="1">EF212</strain>
    </source>
</reference>
<dbReference type="RefSeq" id="WP_262601263.1">
    <property type="nucleotide sequence ID" value="NZ_CP103300.1"/>
</dbReference>
<gene>
    <name evidence="1" type="ORF">NX720_11565</name>
</gene>
<protein>
    <submittedName>
        <fullName evidence="1">DUF29 domain-containing protein</fullName>
    </submittedName>
</protein>
<dbReference type="Pfam" id="PF01724">
    <property type="entry name" value="DUF29"/>
    <property type="match status" value="1"/>
</dbReference>
<proteinExistence type="predicted"/>
<name>A0ABY6H0D0_9GAMM</name>
<dbReference type="InterPro" id="IPR002636">
    <property type="entry name" value="DUF29"/>
</dbReference>
<accession>A0ABY6H0D0</accession>
<dbReference type="Gene3D" id="1.20.1220.20">
    <property type="entry name" value="Uncharcterised protein PF01724"/>
    <property type="match status" value="1"/>
</dbReference>
<organism evidence="1 2">
    <name type="scientific">Endozoicomonas euniceicola</name>
    <dbReference type="NCBI Taxonomy" id="1234143"/>
    <lineage>
        <taxon>Bacteria</taxon>
        <taxon>Pseudomonadati</taxon>
        <taxon>Pseudomonadota</taxon>
        <taxon>Gammaproteobacteria</taxon>
        <taxon>Oceanospirillales</taxon>
        <taxon>Endozoicomonadaceae</taxon>
        <taxon>Endozoicomonas</taxon>
    </lineage>
</organism>
<dbReference type="Proteomes" id="UP001163255">
    <property type="component" value="Chromosome"/>
</dbReference>